<proteinExistence type="predicted"/>
<dbReference type="GO" id="GO:0005634">
    <property type="term" value="C:nucleus"/>
    <property type="evidence" value="ECO:0007669"/>
    <property type="project" value="UniProtKB-SubCell"/>
</dbReference>
<name>A0AAD9K8R3_RIDPI</name>
<dbReference type="AlphaFoldDB" id="A0AAD9K8R3"/>
<feature type="chain" id="PRO_5041913739" description="Cupin-like domain-containing protein" evidence="8">
    <location>
        <begin position="19"/>
        <end position="142"/>
    </location>
</feature>
<organism evidence="10 11">
    <name type="scientific">Ridgeia piscesae</name>
    <name type="common">Tubeworm</name>
    <dbReference type="NCBI Taxonomy" id="27915"/>
    <lineage>
        <taxon>Eukaryota</taxon>
        <taxon>Metazoa</taxon>
        <taxon>Spiralia</taxon>
        <taxon>Lophotrochozoa</taxon>
        <taxon>Annelida</taxon>
        <taxon>Polychaeta</taxon>
        <taxon>Sedentaria</taxon>
        <taxon>Canalipalpata</taxon>
        <taxon>Sabellida</taxon>
        <taxon>Siboglinidae</taxon>
        <taxon>Ridgeia</taxon>
    </lineage>
</organism>
<keyword evidence="11" id="KW-1185">Reference proteome</keyword>
<evidence type="ECO:0000256" key="6">
    <source>
        <dbReference type="ARBA" id="ARBA00023242"/>
    </source>
</evidence>
<keyword evidence="6" id="KW-0539">Nucleus</keyword>
<dbReference type="SUPFAM" id="SSF51197">
    <property type="entry name" value="Clavaminate synthase-like"/>
    <property type="match status" value="1"/>
</dbReference>
<feature type="domain" description="Cupin-like" evidence="9">
    <location>
        <begin position="54"/>
        <end position="119"/>
    </location>
</feature>
<dbReference type="GO" id="GO:0016491">
    <property type="term" value="F:oxidoreductase activity"/>
    <property type="evidence" value="ECO:0007669"/>
    <property type="project" value="UniProtKB-KW"/>
</dbReference>
<keyword evidence="3" id="KW-0479">Metal-binding</keyword>
<dbReference type="InterPro" id="IPR041667">
    <property type="entry name" value="Cupin_8"/>
</dbReference>
<accession>A0AAD9K8R3</accession>
<evidence type="ECO:0000256" key="2">
    <source>
        <dbReference type="ARBA" id="ARBA00004123"/>
    </source>
</evidence>
<dbReference type="PANTHER" id="PTHR12461">
    <property type="entry name" value="HYPOXIA-INDUCIBLE FACTOR 1 ALPHA INHIBITOR-RELATED"/>
    <property type="match status" value="1"/>
</dbReference>
<evidence type="ECO:0000256" key="8">
    <source>
        <dbReference type="SAM" id="SignalP"/>
    </source>
</evidence>
<evidence type="ECO:0000256" key="1">
    <source>
        <dbReference type="ARBA" id="ARBA00001954"/>
    </source>
</evidence>
<evidence type="ECO:0000313" key="10">
    <source>
        <dbReference type="EMBL" id="KAK2166831.1"/>
    </source>
</evidence>
<dbReference type="PANTHER" id="PTHR12461:SF106">
    <property type="entry name" value="BIFUNCTIONAL PEPTIDASE AND ARGINYL-HYDROXYLASE JMJD5"/>
    <property type="match status" value="1"/>
</dbReference>
<reference evidence="10" key="1">
    <citation type="journal article" date="2023" name="Mol. Biol. Evol.">
        <title>Third-Generation Sequencing Reveals the Adaptive Role of the Epigenome in Three Deep-Sea Polychaetes.</title>
        <authorList>
            <person name="Perez M."/>
            <person name="Aroh O."/>
            <person name="Sun Y."/>
            <person name="Lan Y."/>
            <person name="Juniper S.K."/>
            <person name="Young C.R."/>
            <person name="Angers B."/>
            <person name="Qian P.Y."/>
        </authorList>
    </citation>
    <scope>NUCLEOTIDE SEQUENCE</scope>
    <source>
        <strain evidence="10">R07B-5</strain>
    </source>
</reference>
<evidence type="ECO:0000256" key="7">
    <source>
        <dbReference type="SAM" id="MobiDB-lite"/>
    </source>
</evidence>
<keyword evidence="8" id="KW-0732">Signal</keyword>
<evidence type="ECO:0000259" key="9">
    <source>
        <dbReference type="Pfam" id="PF13621"/>
    </source>
</evidence>
<gene>
    <name evidence="10" type="ORF">NP493_1302g00062</name>
</gene>
<evidence type="ECO:0000256" key="4">
    <source>
        <dbReference type="ARBA" id="ARBA00023002"/>
    </source>
</evidence>
<feature type="region of interest" description="Disordered" evidence="7">
    <location>
        <begin position="20"/>
        <end position="39"/>
    </location>
</feature>
<feature type="signal peptide" evidence="8">
    <location>
        <begin position="1"/>
        <end position="18"/>
    </location>
</feature>
<comment type="cofactor">
    <cofactor evidence="1">
        <name>Fe(2+)</name>
        <dbReference type="ChEBI" id="CHEBI:29033"/>
    </cofactor>
</comment>
<keyword evidence="4" id="KW-0560">Oxidoreductase</keyword>
<sequence length="142" mass="15864">MLAQAVLVGVLLAWSASAKNEEHGSGDPPGHLQPLGSHRPAEGHVDAVDGFLDPEPFYRDYVAASKPVVFKGAAKGIPAYTLWTDAYLKEKFGDMEVRIETRMKEIRPQVEKRMTFREYIETYKTGVEGYLVQDVTPQIQGR</sequence>
<dbReference type="Pfam" id="PF13621">
    <property type="entry name" value="Cupin_8"/>
    <property type="match status" value="1"/>
</dbReference>
<dbReference type="GO" id="GO:0046872">
    <property type="term" value="F:metal ion binding"/>
    <property type="evidence" value="ECO:0007669"/>
    <property type="project" value="UniProtKB-KW"/>
</dbReference>
<comment type="subcellular location">
    <subcellularLocation>
        <location evidence="2">Nucleus</location>
    </subcellularLocation>
</comment>
<evidence type="ECO:0000313" key="11">
    <source>
        <dbReference type="Proteomes" id="UP001209878"/>
    </source>
</evidence>
<protein>
    <recommendedName>
        <fullName evidence="9">Cupin-like domain-containing protein</fullName>
    </recommendedName>
</protein>
<comment type="caution">
    <text evidence="10">The sequence shown here is derived from an EMBL/GenBank/DDBJ whole genome shotgun (WGS) entry which is preliminary data.</text>
</comment>
<evidence type="ECO:0000256" key="5">
    <source>
        <dbReference type="ARBA" id="ARBA00023004"/>
    </source>
</evidence>
<dbReference type="Proteomes" id="UP001209878">
    <property type="component" value="Unassembled WGS sequence"/>
</dbReference>
<dbReference type="EMBL" id="JAODUO010001300">
    <property type="protein sequence ID" value="KAK2166831.1"/>
    <property type="molecule type" value="Genomic_DNA"/>
</dbReference>
<keyword evidence="5" id="KW-0408">Iron</keyword>
<evidence type="ECO:0000256" key="3">
    <source>
        <dbReference type="ARBA" id="ARBA00022723"/>
    </source>
</evidence>
<dbReference type="Gene3D" id="2.60.120.650">
    <property type="entry name" value="Cupin"/>
    <property type="match status" value="1"/>
</dbReference>